<sequence length="383" mass="43885">MKNDKCMFYCTILKRTKKEIVILQSFLSESYETILEKIKTSWPVVIIINDAQVLTKIIGNKRVQIDDKNIISSGFPNIDISNFYYEIISSEDTNLISICRKSHVDEIIQRYISNKLNVIDFSLGNSKISSAIEFIEEPNFYTSNAMIELSNQTISSIKIINDIDVHNYDINGLEVSSNYLLSFSGALDAILNFGTTKINFIDKKTELLSTFKNTRFFNQFLKIGLITILALLLCNFLFFNFYFEKVKGLQETAQLNHITKSDIITLKTEVEKSQQLADDILKNNVSKSSFFVNQIVKTLPQSIILSELNYQPLQARVKKEKPISISDDIIVISGTSNDSDLYSLWISNLEKNDWVQNIEVTDYSDISKDLSRFNLKIQLKSEN</sequence>
<accession>A0A4Q9FEN3</accession>
<dbReference type="Proteomes" id="UP000291142">
    <property type="component" value="Unassembled WGS sequence"/>
</dbReference>
<dbReference type="AlphaFoldDB" id="A0A4Q9FEN3"/>
<evidence type="ECO:0000313" key="2">
    <source>
        <dbReference type="EMBL" id="TBN04468.1"/>
    </source>
</evidence>
<organism evidence="2 3">
    <name type="scientific">Hyunsoonleella flava</name>
    <dbReference type="NCBI Taxonomy" id="2527939"/>
    <lineage>
        <taxon>Bacteria</taxon>
        <taxon>Pseudomonadati</taxon>
        <taxon>Bacteroidota</taxon>
        <taxon>Flavobacteriia</taxon>
        <taxon>Flavobacteriales</taxon>
        <taxon>Flavobacteriaceae</taxon>
    </lineage>
</organism>
<proteinExistence type="predicted"/>
<name>A0A4Q9FEN3_9FLAO</name>
<evidence type="ECO:0000256" key="1">
    <source>
        <dbReference type="SAM" id="Phobius"/>
    </source>
</evidence>
<dbReference type="EMBL" id="SIRT01000004">
    <property type="protein sequence ID" value="TBN04468.1"/>
    <property type="molecule type" value="Genomic_DNA"/>
</dbReference>
<keyword evidence="1" id="KW-1133">Transmembrane helix</keyword>
<keyword evidence="1" id="KW-0472">Membrane</keyword>
<dbReference type="Pfam" id="PF05137">
    <property type="entry name" value="PilN"/>
    <property type="match status" value="1"/>
</dbReference>
<feature type="transmembrane region" description="Helical" evidence="1">
    <location>
        <begin position="220"/>
        <end position="243"/>
    </location>
</feature>
<gene>
    <name evidence="2" type="ORF">EYD45_07580</name>
</gene>
<protein>
    <submittedName>
        <fullName evidence="2">Uncharacterized protein</fullName>
    </submittedName>
</protein>
<keyword evidence="1" id="KW-0812">Transmembrane</keyword>
<dbReference type="InterPro" id="IPR007813">
    <property type="entry name" value="PilN"/>
</dbReference>
<evidence type="ECO:0000313" key="3">
    <source>
        <dbReference type="Proteomes" id="UP000291142"/>
    </source>
</evidence>
<comment type="caution">
    <text evidence="2">The sequence shown here is derived from an EMBL/GenBank/DDBJ whole genome shotgun (WGS) entry which is preliminary data.</text>
</comment>
<reference evidence="2 3" key="1">
    <citation type="submission" date="2019-02" db="EMBL/GenBank/DDBJ databases">
        <title>Hyunsoonleella sp., isolated from marine sediment.</title>
        <authorList>
            <person name="Liu B.-T."/>
        </authorList>
    </citation>
    <scope>NUCLEOTIDE SEQUENCE [LARGE SCALE GENOMIC DNA]</scope>
    <source>
        <strain evidence="2 3">T58</strain>
    </source>
</reference>
<keyword evidence="3" id="KW-1185">Reference proteome</keyword>
<dbReference type="OrthoDB" id="1186626at2"/>
<dbReference type="RefSeq" id="WP_130963937.1">
    <property type="nucleotide sequence ID" value="NZ_SIRT01000004.1"/>
</dbReference>